<evidence type="ECO:0000313" key="12">
    <source>
        <dbReference type="Proteomes" id="UP000075902"/>
    </source>
</evidence>
<evidence type="ECO:0000256" key="8">
    <source>
        <dbReference type="SAM" id="Phobius"/>
    </source>
</evidence>
<dbReference type="InterPro" id="IPR012936">
    <property type="entry name" value="Erv_C"/>
</dbReference>
<organism evidence="11 12">
    <name type="scientific">Anopheles melas</name>
    <dbReference type="NCBI Taxonomy" id="34690"/>
    <lineage>
        <taxon>Eukaryota</taxon>
        <taxon>Metazoa</taxon>
        <taxon>Ecdysozoa</taxon>
        <taxon>Arthropoda</taxon>
        <taxon>Hexapoda</taxon>
        <taxon>Insecta</taxon>
        <taxon>Pterygota</taxon>
        <taxon>Neoptera</taxon>
        <taxon>Endopterygota</taxon>
        <taxon>Diptera</taxon>
        <taxon>Nematocera</taxon>
        <taxon>Culicoidea</taxon>
        <taxon>Culicidae</taxon>
        <taxon>Anophelinae</taxon>
        <taxon>Anopheles</taxon>
    </lineage>
</organism>
<feature type="transmembrane region" description="Helical" evidence="8">
    <location>
        <begin position="20"/>
        <end position="43"/>
    </location>
</feature>
<keyword evidence="6 8" id="KW-0472">Membrane</keyword>
<dbReference type="Pfam" id="PF13850">
    <property type="entry name" value="ERGIC_N"/>
    <property type="match status" value="1"/>
</dbReference>
<dbReference type="EnsemblMetazoa" id="AMEC003957-RA">
    <property type="protein sequence ID" value="AMEC003957-PA"/>
    <property type="gene ID" value="AMEC003957"/>
</dbReference>
<evidence type="ECO:0000256" key="7">
    <source>
        <dbReference type="ARBA" id="ARBA00040493"/>
    </source>
</evidence>
<dbReference type="GO" id="GO:0030134">
    <property type="term" value="C:COPII-coated ER to Golgi transport vesicle"/>
    <property type="evidence" value="ECO:0007669"/>
    <property type="project" value="TreeGrafter"/>
</dbReference>
<comment type="similarity">
    <text evidence="3">Belongs to the ERGIC family.</text>
</comment>
<sequence length="489" mass="54157">MRFLDSLRRLDAYPKIDNEFSIRTVSGAALTLISSIVIVTLVIGEINAYLSPNVSEELFVDTTRGHKLKINLDFTIPRISCDCMRQNQLAWLDLQGNQIEEPKKEDIQASTKRISSTEAPATTTVKPACGSCYGAAKNASQCCNTCQEVIDAYRERKWNPNVEDFEQCKNGNGGSVEGKAFSEGCHIYGTMEDSTGEQHLHIEHNIYKRRLDLQGNQIEEPKKEDIQASTKRISSTEAPATTTVKPACGSCYGAAKNASQCCNTCQEVIDAYRERKWNPNVEDFEQCKNGNGGSVEGKAFSEGCHIYGTMEVNRVEGRFHIAPGKSFSINHIHVHDVQPYSSSRFNTTHRINTLSFGEQFGFGTTRPLDGLMVEATEGAMMFQYYIKIVPTMFVPLNGPTLYTNQFSVTKHQKSVTAMSGETGMPGIFVNYELSPLMVKFTEKRNSLGHFATNVCAIIGGIFTVAGIIDSLLFTSIHVIKRKIELGKAS</sequence>
<reference evidence="11" key="2">
    <citation type="submission" date="2020-05" db="UniProtKB">
        <authorList>
            <consortium name="EnsemblMetazoa"/>
        </authorList>
    </citation>
    <scope>IDENTIFICATION</scope>
    <source>
        <strain evidence="11">CM1001059</strain>
    </source>
</reference>
<evidence type="ECO:0000256" key="4">
    <source>
        <dbReference type="ARBA" id="ARBA00022692"/>
    </source>
</evidence>
<dbReference type="GO" id="GO:0000139">
    <property type="term" value="C:Golgi membrane"/>
    <property type="evidence" value="ECO:0007669"/>
    <property type="project" value="TreeGrafter"/>
</dbReference>
<name>A0A182TKH3_9DIPT</name>
<keyword evidence="5 8" id="KW-1133">Transmembrane helix</keyword>
<evidence type="ECO:0000256" key="6">
    <source>
        <dbReference type="ARBA" id="ARBA00023136"/>
    </source>
</evidence>
<proteinExistence type="inferred from homology"/>
<feature type="domain" description="Endoplasmic reticulum vesicle transporter C-terminal" evidence="9">
    <location>
        <begin position="251"/>
        <end position="469"/>
    </location>
</feature>
<feature type="domain" description="Endoplasmic reticulum vesicle transporter C-terminal" evidence="9">
    <location>
        <begin position="132"/>
        <end position="204"/>
    </location>
</feature>
<dbReference type="STRING" id="34690.A0A182TKH3"/>
<keyword evidence="4 8" id="KW-0812">Transmembrane</keyword>
<dbReference type="GO" id="GO:0005789">
    <property type="term" value="C:endoplasmic reticulum membrane"/>
    <property type="evidence" value="ECO:0007669"/>
    <property type="project" value="TreeGrafter"/>
</dbReference>
<dbReference type="InterPro" id="IPR039542">
    <property type="entry name" value="Erv_N"/>
</dbReference>
<dbReference type="PANTHER" id="PTHR10984">
    <property type="entry name" value="ENDOPLASMIC RETICULUM-GOLGI INTERMEDIATE COMPARTMENT PROTEIN"/>
    <property type="match status" value="1"/>
</dbReference>
<dbReference type="GO" id="GO:0006888">
    <property type="term" value="P:endoplasmic reticulum to Golgi vesicle-mediated transport"/>
    <property type="evidence" value="ECO:0007669"/>
    <property type="project" value="TreeGrafter"/>
</dbReference>
<reference evidence="12" key="1">
    <citation type="submission" date="2014-01" db="EMBL/GenBank/DDBJ databases">
        <title>The Genome Sequence of Anopheles melas CM1001059_A (V2).</title>
        <authorList>
            <consortium name="The Broad Institute Genomics Platform"/>
            <person name="Neafsey D.E."/>
            <person name="Besansky N."/>
            <person name="Howell P."/>
            <person name="Walton C."/>
            <person name="Young S.K."/>
            <person name="Zeng Q."/>
            <person name="Gargeya S."/>
            <person name="Fitzgerald M."/>
            <person name="Haas B."/>
            <person name="Abouelleil A."/>
            <person name="Allen A.W."/>
            <person name="Alvarado L."/>
            <person name="Arachchi H.M."/>
            <person name="Berlin A.M."/>
            <person name="Chapman S.B."/>
            <person name="Gainer-Dewar J."/>
            <person name="Goldberg J."/>
            <person name="Griggs A."/>
            <person name="Gujja S."/>
            <person name="Hansen M."/>
            <person name="Howarth C."/>
            <person name="Imamovic A."/>
            <person name="Ireland A."/>
            <person name="Larimer J."/>
            <person name="McCowan C."/>
            <person name="Murphy C."/>
            <person name="Pearson M."/>
            <person name="Poon T.W."/>
            <person name="Priest M."/>
            <person name="Roberts A."/>
            <person name="Saif S."/>
            <person name="Shea T."/>
            <person name="Sisk P."/>
            <person name="Sykes S."/>
            <person name="Wortman J."/>
            <person name="Nusbaum C."/>
            <person name="Birren B."/>
        </authorList>
    </citation>
    <scope>NUCLEOTIDE SEQUENCE [LARGE SCALE GENOMIC DNA]</scope>
    <source>
        <strain evidence="12">CM1001059</strain>
    </source>
</reference>
<keyword evidence="12" id="KW-1185">Reference proteome</keyword>
<evidence type="ECO:0000256" key="2">
    <source>
        <dbReference type="ARBA" id="ARBA00004457"/>
    </source>
</evidence>
<dbReference type="GO" id="GO:0006890">
    <property type="term" value="P:retrograde vesicle-mediated transport, Golgi to endoplasmic reticulum"/>
    <property type="evidence" value="ECO:0007669"/>
    <property type="project" value="TreeGrafter"/>
</dbReference>
<dbReference type="PANTHER" id="PTHR10984:SF25">
    <property type="entry name" value="ENDOPLASMIC RETICULUM-GOLGI INTERMEDIATE COMPARTMENT PROTEIN 3"/>
    <property type="match status" value="1"/>
</dbReference>
<evidence type="ECO:0000256" key="5">
    <source>
        <dbReference type="ARBA" id="ARBA00022989"/>
    </source>
</evidence>
<evidence type="ECO:0000259" key="9">
    <source>
        <dbReference type="Pfam" id="PF07970"/>
    </source>
</evidence>
<dbReference type="VEuPathDB" id="VectorBase:AMEC003957"/>
<feature type="domain" description="Endoplasmic reticulum vesicle transporter N-terminal" evidence="10">
    <location>
        <begin position="7"/>
        <end position="85"/>
    </location>
</feature>
<feature type="transmembrane region" description="Helical" evidence="8">
    <location>
        <begin position="450"/>
        <end position="473"/>
    </location>
</feature>
<dbReference type="Pfam" id="PF07970">
    <property type="entry name" value="COPIIcoated_ERV"/>
    <property type="match status" value="2"/>
</dbReference>
<dbReference type="InterPro" id="IPR045888">
    <property type="entry name" value="Erv"/>
</dbReference>
<evidence type="ECO:0000256" key="1">
    <source>
        <dbReference type="ARBA" id="ARBA00004257"/>
    </source>
</evidence>
<comment type="subcellular location">
    <subcellularLocation>
        <location evidence="2">Endoplasmic reticulum-Golgi intermediate compartment membrane</location>
        <topology evidence="2">Multi-pass membrane protein</topology>
    </subcellularLocation>
    <subcellularLocation>
        <location evidence="1">Golgi apparatus</location>
        <location evidence="1">cis-Golgi network membrane</location>
        <topology evidence="1">Multi-pass membrane protein</topology>
    </subcellularLocation>
</comment>
<evidence type="ECO:0000256" key="3">
    <source>
        <dbReference type="ARBA" id="ARBA00005648"/>
    </source>
</evidence>
<dbReference type="AlphaFoldDB" id="A0A182TKH3"/>
<dbReference type="Proteomes" id="UP000075902">
    <property type="component" value="Unassembled WGS sequence"/>
</dbReference>
<dbReference type="GO" id="GO:0033116">
    <property type="term" value="C:endoplasmic reticulum-Golgi intermediate compartment membrane"/>
    <property type="evidence" value="ECO:0007669"/>
    <property type="project" value="UniProtKB-SubCell"/>
</dbReference>
<accession>A0A182TKH3</accession>
<evidence type="ECO:0000259" key="10">
    <source>
        <dbReference type="Pfam" id="PF13850"/>
    </source>
</evidence>
<protein>
    <recommendedName>
        <fullName evidence="7">Endoplasmic reticulum-Golgi intermediate compartment protein 3</fullName>
    </recommendedName>
</protein>
<evidence type="ECO:0000313" key="11">
    <source>
        <dbReference type="EnsemblMetazoa" id="AMEC003957-PA"/>
    </source>
</evidence>